<dbReference type="PANTHER" id="PTHR10412:SF10">
    <property type="entry name" value="GLYCOSYL HYDROLASE FAMILY 63 C-TERMINAL DOMAIN-CONTAINING PROTEIN"/>
    <property type="match status" value="1"/>
</dbReference>
<dbReference type="STRING" id="690879.TSACC_1127"/>
<evidence type="ECO:0000313" key="3">
    <source>
        <dbReference type="Proteomes" id="UP000076023"/>
    </source>
</evidence>
<dbReference type="Proteomes" id="UP000076023">
    <property type="component" value="Unassembled WGS sequence"/>
</dbReference>
<comment type="caution">
    <text evidence="2">The sequence shown here is derived from an EMBL/GenBank/DDBJ whole genome shotgun (WGS) entry which is preliminary data.</text>
</comment>
<dbReference type="EMBL" id="BDCO01000001">
    <property type="protein sequence ID" value="GAT31576.1"/>
    <property type="molecule type" value="Genomic_DNA"/>
</dbReference>
<dbReference type="InterPro" id="IPR012341">
    <property type="entry name" value="6hp_glycosidase-like_sf"/>
</dbReference>
<dbReference type="AlphaFoldDB" id="A0A146G439"/>
<dbReference type="PANTHER" id="PTHR10412">
    <property type="entry name" value="MANNOSYL-OLIGOSACCHARIDE GLUCOSIDASE"/>
    <property type="match status" value="1"/>
</dbReference>
<dbReference type="InterPro" id="IPR004888">
    <property type="entry name" value="Glycoside_hydrolase_63"/>
</dbReference>
<dbReference type="InterPro" id="IPR054491">
    <property type="entry name" value="MGH1-like_GH"/>
</dbReference>
<dbReference type="InParanoid" id="A0A146G439"/>
<accession>A0A146G439</accession>
<reference evidence="3" key="1">
    <citation type="journal article" date="2017" name="Genome Announc.">
        <title>Draft Genome Sequence of Terrimicrobium sacchariphilum NM-5T, a Facultative Anaerobic Soil Bacterium of the Class Spartobacteria.</title>
        <authorList>
            <person name="Qiu Y.L."/>
            <person name="Tourlousse D.M."/>
            <person name="Matsuura N."/>
            <person name="Ohashi A."/>
            <person name="Sekiguchi Y."/>
        </authorList>
    </citation>
    <scope>NUCLEOTIDE SEQUENCE [LARGE SCALE GENOMIC DNA]</scope>
    <source>
        <strain evidence="3">NM-5</strain>
    </source>
</reference>
<gene>
    <name evidence="2" type="ORF">TSACC_1127</name>
</gene>
<dbReference type="GO" id="GO:0004573">
    <property type="term" value="F:Glc3Man9GlcNAc2 oligosaccharide glucosidase activity"/>
    <property type="evidence" value="ECO:0007669"/>
    <property type="project" value="InterPro"/>
</dbReference>
<sequence length="879" mass="101224">MPEAESERILARDQGREHWDLWGPYLPERQWGTVREDYSANGDAWTYFPHDHARSRAYRWGEDGLLGICDSDCRLCFSVAFWNGKDHILKERPFGLSNPEGNHGEDIKDYFYHLDNTPTHSFMRGLYKYPQTEFPYQQLREANAGRSREEPEYELVDTGIFNEGRYFDIVIEYAKFSPTDIAIRIIATNRGPDAAPLTILPTLWFRNTWSWGEEGVTTPEMHLTPDGSIRATPWGLPVHQLYGDAPDEVLFTENETNNQRLFNAPNATQYVKDAFHEYIVNGKKDVVNPANSGTKSAMVFRRMVEPGQTTVVNLRLTEHPQPAPFSTEFDALFKLREEESTEFYKAIAPGASEEDLRIQKSALAGLLWCKKFYFFPVLLWLEGDPTMPKPPAERWKLPNAFWKEMHAHDVISMPDCWEYPYFCAWDLMFQSVAFSLIDSQTAKKQNLLLRGERYTSPSSQMPAYEWALSDANPPIGGWAAWRIYSIERGIKGVGDRDYLKRAFNKLLMGYSWWANRVDQTGDNVFEGGFLGLDNIGVFDRRYPLPDGSRIEQSDGTSWMATYSLNMLNIALELAREDPIYEDIADKFLNDFIYLAASVNAKGTHGFSLWDDEDGFYYDVLRRPDGSVEYLRTRSIAGLTPLFAVESFGSEVADLFPLMRKRIEYFQKHRPHLLDELHHIGKEIDGRRLVSLVPPERLRRICERLFDENEFLSPHGIRALSRYYLDHPYTFTEGTETETLSYSPADSPVGMFGGNSNWRGPVWIPMNYLLIEALQKFGFYFGDTFKVEFPTGSGNEMNLWDISIELQKRLVSIFQQDENGKRAFNGDVELFQNDPHWKDLLIFNEYFNGDTGAGVGASHQTGWTALIAKMIRQIHTFQAD</sequence>
<feature type="domain" description="Mannosylglycerate hydrolase MGH1-like glycoside hydrolase" evidence="1">
    <location>
        <begin position="690"/>
        <end position="860"/>
    </location>
</feature>
<dbReference type="SUPFAM" id="SSF48208">
    <property type="entry name" value="Six-hairpin glycosidases"/>
    <property type="match status" value="1"/>
</dbReference>
<evidence type="ECO:0000259" key="1">
    <source>
        <dbReference type="Pfam" id="PF22422"/>
    </source>
</evidence>
<keyword evidence="3" id="KW-1185">Reference proteome</keyword>
<dbReference type="InterPro" id="IPR008928">
    <property type="entry name" value="6-hairpin_glycosidase_sf"/>
</dbReference>
<dbReference type="RefSeq" id="WP_075077465.1">
    <property type="nucleotide sequence ID" value="NZ_BDCO01000001.1"/>
</dbReference>
<dbReference type="GO" id="GO:0009311">
    <property type="term" value="P:oligosaccharide metabolic process"/>
    <property type="evidence" value="ECO:0007669"/>
    <property type="project" value="InterPro"/>
</dbReference>
<evidence type="ECO:0000313" key="2">
    <source>
        <dbReference type="EMBL" id="GAT31576.1"/>
    </source>
</evidence>
<organism evidence="2 3">
    <name type="scientific">Terrimicrobium sacchariphilum</name>
    <dbReference type="NCBI Taxonomy" id="690879"/>
    <lineage>
        <taxon>Bacteria</taxon>
        <taxon>Pseudomonadati</taxon>
        <taxon>Verrucomicrobiota</taxon>
        <taxon>Terrimicrobiia</taxon>
        <taxon>Terrimicrobiales</taxon>
        <taxon>Terrimicrobiaceae</taxon>
        <taxon>Terrimicrobium</taxon>
    </lineage>
</organism>
<dbReference type="Gene3D" id="1.50.10.10">
    <property type="match status" value="1"/>
</dbReference>
<dbReference type="Pfam" id="PF22422">
    <property type="entry name" value="MGH1-like_GH"/>
    <property type="match status" value="1"/>
</dbReference>
<proteinExistence type="predicted"/>
<name>A0A146G439_TERSA</name>
<protein>
    <recommendedName>
        <fullName evidence="1">Mannosylglycerate hydrolase MGH1-like glycoside hydrolase domain-containing protein</fullName>
    </recommendedName>
</protein>